<protein>
    <submittedName>
        <fullName evidence="2">Uncharacterized protein</fullName>
    </submittedName>
</protein>
<accession>A0A9X0D979</accession>
<evidence type="ECO:0000313" key="2">
    <source>
        <dbReference type="EMBL" id="KAJ7389579.1"/>
    </source>
</evidence>
<feature type="region of interest" description="Disordered" evidence="1">
    <location>
        <begin position="30"/>
        <end position="58"/>
    </location>
</feature>
<name>A0A9X0D979_9CNID</name>
<comment type="caution">
    <text evidence="2">The sequence shown here is derived from an EMBL/GenBank/DDBJ whole genome shotgun (WGS) entry which is preliminary data.</text>
</comment>
<dbReference type="AlphaFoldDB" id="A0A9X0D979"/>
<keyword evidence="3" id="KW-1185">Reference proteome</keyword>
<proteinExistence type="predicted"/>
<evidence type="ECO:0000256" key="1">
    <source>
        <dbReference type="SAM" id="MobiDB-lite"/>
    </source>
</evidence>
<reference evidence="2" key="1">
    <citation type="submission" date="2023-01" db="EMBL/GenBank/DDBJ databases">
        <title>Genome assembly of the deep-sea coral Lophelia pertusa.</title>
        <authorList>
            <person name="Herrera S."/>
            <person name="Cordes E."/>
        </authorList>
    </citation>
    <scope>NUCLEOTIDE SEQUENCE</scope>
    <source>
        <strain evidence="2">USNM1676648</strain>
        <tissue evidence="2">Polyp</tissue>
    </source>
</reference>
<dbReference type="Proteomes" id="UP001163046">
    <property type="component" value="Unassembled WGS sequence"/>
</dbReference>
<dbReference type="EMBL" id="MU825428">
    <property type="protein sequence ID" value="KAJ7389579.1"/>
    <property type="molecule type" value="Genomic_DNA"/>
</dbReference>
<feature type="compositionally biased region" description="Acidic residues" evidence="1">
    <location>
        <begin position="46"/>
        <end position="58"/>
    </location>
</feature>
<sequence length="173" mass="19960">MDYTYLNSSNVPASFTNDLQSADELYFRKDREIPGINENESSHSEQDEESDEESDEDYNQAEFLREFDTTIEWRGSDISENQKVESFLKEGCGCLYDIEDKNCSTRFSVEKVLNHRQVCLEMTPSELDMVVLAQLEACTRQDENSHSSRQTTKEKEPAHISLSKVLQFAGRCF</sequence>
<organism evidence="2 3">
    <name type="scientific">Desmophyllum pertusum</name>
    <dbReference type="NCBI Taxonomy" id="174260"/>
    <lineage>
        <taxon>Eukaryota</taxon>
        <taxon>Metazoa</taxon>
        <taxon>Cnidaria</taxon>
        <taxon>Anthozoa</taxon>
        <taxon>Hexacorallia</taxon>
        <taxon>Scleractinia</taxon>
        <taxon>Caryophylliina</taxon>
        <taxon>Caryophylliidae</taxon>
        <taxon>Desmophyllum</taxon>
    </lineage>
</organism>
<gene>
    <name evidence="2" type="ORF">OS493_030263</name>
</gene>
<evidence type="ECO:0000313" key="3">
    <source>
        <dbReference type="Proteomes" id="UP001163046"/>
    </source>
</evidence>